<evidence type="ECO:0000313" key="2">
    <source>
        <dbReference type="EMBL" id="KKM88608.1"/>
    </source>
</evidence>
<organism evidence="2">
    <name type="scientific">marine sediment metagenome</name>
    <dbReference type="NCBI Taxonomy" id="412755"/>
    <lineage>
        <taxon>unclassified sequences</taxon>
        <taxon>metagenomes</taxon>
        <taxon>ecological metagenomes</taxon>
    </lineage>
</organism>
<feature type="region of interest" description="Disordered" evidence="1">
    <location>
        <begin position="1"/>
        <end position="25"/>
    </location>
</feature>
<accession>A0A0F9L4M5</accession>
<dbReference type="EMBL" id="LAZR01006935">
    <property type="protein sequence ID" value="KKM88608.1"/>
    <property type="molecule type" value="Genomic_DNA"/>
</dbReference>
<proteinExistence type="predicted"/>
<comment type="caution">
    <text evidence="2">The sequence shown here is derived from an EMBL/GenBank/DDBJ whole genome shotgun (WGS) entry which is preliminary data.</text>
</comment>
<protein>
    <submittedName>
        <fullName evidence="2">Uncharacterized protein</fullName>
    </submittedName>
</protein>
<gene>
    <name evidence="2" type="ORF">LCGC14_1257000</name>
</gene>
<name>A0A0F9L4M5_9ZZZZ</name>
<reference evidence="2" key="1">
    <citation type="journal article" date="2015" name="Nature">
        <title>Complex archaea that bridge the gap between prokaryotes and eukaryotes.</title>
        <authorList>
            <person name="Spang A."/>
            <person name="Saw J.H."/>
            <person name="Jorgensen S.L."/>
            <person name="Zaremba-Niedzwiedzka K."/>
            <person name="Martijn J."/>
            <person name="Lind A.E."/>
            <person name="van Eijk R."/>
            <person name="Schleper C."/>
            <person name="Guy L."/>
            <person name="Ettema T.J."/>
        </authorList>
    </citation>
    <scope>NUCLEOTIDE SEQUENCE</scope>
</reference>
<sequence length="68" mass="7797">MKKKNPLGNWASRMREKTHRDRSKYRRGSVHFPGTFCCAACGTPFEPPFGVHECYTPEPIHDEFGDLA</sequence>
<evidence type="ECO:0000256" key="1">
    <source>
        <dbReference type="SAM" id="MobiDB-lite"/>
    </source>
</evidence>
<dbReference type="AlphaFoldDB" id="A0A0F9L4M5"/>